<dbReference type="PANTHER" id="PTHR13345">
    <property type="entry name" value="MEDIATOR OF RNA POLYMERASE II TRANSCRIPTION SUBUNIT 10"/>
    <property type="match status" value="1"/>
</dbReference>
<dbReference type="GO" id="GO:0045944">
    <property type="term" value="P:positive regulation of transcription by RNA polymerase II"/>
    <property type="evidence" value="ECO:0007669"/>
    <property type="project" value="TreeGrafter"/>
</dbReference>
<keyword evidence="2" id="KW-0175">Coiled coil</keyword>
<reference evidence="3 4" key="1">
    <citation type="submission" date="2018-07" db="EMBL/GenBank/DDBJ databases">
        <title>A high quality draft genome assembly of the barn swallow (H. rustica rustica).</title>
        <authorList>
            <person name="Formenti G."/>
            <person name="Chiara M."/>
            <person name="Poveda L."/>
            <person name="Francoijs K.-J."/>
            <person name="Bonisoli-Alquati A."/>
            <person name="Canova L."/>
            <person name="Gianfranceschi L."/>
            <person name="Horner D.S."/>
            <person name="Saino N."/>
        </authorList>
    </citation>
    <scope>NUCLEOTIDE SEQUENCE [LARGE SCALE GENOMIC DNA]</scope>
    <source>
        <strain evidence="3">Chelidonia</strain>
        <tissue evidence="3">Blood</tissue>
    </source>
</reference>
<dbReference type="Gene3D" id="1.10.287.370">
    <property type="match status" value="1"/>
</dbReference>
<dbReference type="GO" id="GO:0000122">
    <property type="term" value="P:negative regulation of transcription by RNA polymerase II"/>
    <property type="evidence" value="ECO:0007669"/>
    <property type="project" value="InterPro"/>
</dbReference>
<dbReference type="InterPro" id="IPR009053">
    <property type="entry name" value="Prefoldin"/>
</dbReference>
<keyword evidence="4" id="KW-1185">Reference proteome</keyword>
<dbReference type="PRINTS" id="PR01502">
    <property type="entry name" value="UXTPROTEIN"/>
</dbReference>
<feature type="coiled-coil region" evidence="2">
    <location>
        <begin position="15"/>
        <end position="52"/>
    </location>
</feature>
<dbReference type="STRING" id="333673.A0A3M0IHP2"/>
<dbReference type="SUPFAM" id="SSF46579">
    <property type="entry name" value="Prefoldin"/>
    <property type="match status" value="1"/>
</dbReference>
<name>A0A3M0IHP2_HIRRU</name>
<dbReference type="GO" id="GO:0003714">
    <property type="term" value="F:transcription corepressor activity"/>
    <property type="evidence" value="ECO:0007669"/>
    <property type="project" value="InterPro"/>
</dbReference>
<evidence type="ECO:0000256" key="1">
    <source>
        <dbReference type="ARBA" id="ARBA00007666"/>
    </source>
</evidence>
<evidence type="ECO:0000313" key="4">
    <source>
        <dbReference type="Proteomes" id="UP000269221"/>
    </source>
</evidence>
<comment type="caution">
    <text evidence="3">The sequence shown here is derived from an EMBL/GenBank/DDBJ whole genome shotgun (WGS) entry which is preliminary data.</text>
</comment>
<organism evidence="3 4">
    <name type="scientific">Hirundo rustica rustica</name>
    <dbReference type="NCBI Taxonomy" id="333673"/>
    <lineage>
        <taxon>Eukaryota</taxon>
        <taxon>Metazoa</taxon>
        <taxon>Chordata</taxon>
        <taxon>Craniata</taxon>
        <taxon>Vertebrata</taxon>
        <taxon>Euteleostomi</taxon>
        <taxon>Archelosauria</taxon>
        <taxon>Archosauria</taxon>
        <taxon>Dinosauria</taxon>
        <taxon>Saurischia</taxon>
        <taxon>Theropoda</taxon>
        <taxon>Coelurosauria</taxon>
        <taxon>Aves</taxon>
        <taxon>Neognathae</taxon>
        <taxon>Neoaves</taxon>
        <taxon>Telluraves</taxon>
        <taxon>Australaves</taxon>
        <taxon>Passeriformes</taxon>
        <taxon>Sylvioidea</taxon>
        <taxon>Hirundinidae</taxon>
        <taxon>Hirundo</taxon>
    </lineage>
</organism>
<evidence type="ECO:0000256" key="2">
    <source>
        <dbReference type="SAM" id="Coils"/>
    </source>
</evidence>
<comment type="similarity">
    <text evidence="1">Belongs to the UXT family.</text>
</comment>
<evidence type="ECO:0000313" key="3">
    <source>
        <dbReference type="EMBL" id="RMB88285.1"/>
    </source>
</evidence>
<dbReference type="InterPro" id="IPR004127">
    <property type="entry name" value="Prefoldin_subunit_alpha"/>
</dbReference>
<dbReference type="GO" id="GO:0016592">
    <property type="term" value="C:mediator complex"/>
    <property type="evidence" value="ECO:0007669"/>
    <property type="project" value="TreeGrafter"/>
</dbReference>
<dbReference type="SUPFAM" id="SSF52954">
    <property type="entry name" value="Class II aaRS ABD-related"/>
    <property type="match status" value="1"/>
</dbReference>
<dbReference type="PANTHER" id="PTHR13345:SF9">
    <property type="entry name" value="PROTEIN UXT"/>
    <property type="match status" value="1"/>
</dbReference>
<dbReference type="AlphaFoldDB" id="A0A3M0IHP2"/>
<accession>A0A3M0IHP2</accession>
<gene>
    <name evidence="3" type="ORF">DUI87_35356</name>
</gene>
<dbReference type="CDD" id="cd23158">
    <property type="entry name" value="Prefoldin_UXT"/>
    <property type="match status" value="1"/>
</dbReference>
<sequence>MAAAEKAQRYEAFVSDVLQRDLRRVQEQRDAVLEQQAQVLQLRSALARLQDAPAPLHTQVDLGCNFFVSAEVPDPRRVFVALGFGFFAELTLPEALRHLERRNSLLQRLSDSLTRDGAKIRAHIRLVLEVGSILKHLFPVPRPDSRRVVTFANEMTNHVYRRRGRTVELEEVGPRFQLRPYLIRLGTLEQGDAADVEWRWHPYTATAPKRRLLSAT</sequence>
<dbReference type="InterPro" id="IPR003994">
    <property type="entry name" value="UXT"/>
</dbReference>
<protein>
    <submittedName>
        <fullName evidence="3">Uncharacterized protein</fullName>
    </submittedName>
</protein>
<dbReference type="OrthoDB" id="433124at2759"/>
<dbReference type="Proteomes" id="UP000269221">
    <property type="component" value="Unassembled WGS sequence"/>
</dbReference>
<dbReference type="Pfam" id="PF02996">
    <property type="entry name" value="Prefoldin"/>
    <property type="match status" value="1"/>
</dbReference>
<proteinExistence type="inferred from homology"/>
<dbReference type="EMBL" id="QRBI01000339">
    <property type="protein sequence ID" value="RMB88285.1"/>
    <property type="molecule type" value="Genomic_DNA"/>
</dbReference>